<accession>A0A0R1LZA3</accession>
<dbReference type="NCBIfam" id="TIGR04092">
    <property type="entry name" value="LTA_DltD"/>
    <property type="match status" value="1"/>
</dbReference>
<dbReference type="GO" id="GO:0005886">
    <property type="term" value="C:plasma membrane"/>
    <property type="evidence" value="ECO:0007669"/>
    <property type="project" value="UniProtKB-UniRule"/>
</dbReference>
<dbReference type="Pfam" id="PF04914">
    <property type="entry name" value="DltD"/>
    <property type="match status" value="1"/>
</dbReference>
<dbReference type="InterPro" id="IPR006998">
    <property type="entry name" value="DltD"/>
</dbReference>
<sequence>MKKHRLALAVMPVVIAVAIVALLFGLPRRAPHYQKKTLQRAAISLSTNVFKGQAIKTQAMDRGYVPFFGSSELARLDAMHPSVLAAKYKRSYRPFLLGRAGTQSLAQYFAMQDMTPQLYRKKAVMIISPQWFTKHGQLREAFAIYYSPLATSRWLLQAKPSEANQYAAKRLLNMKTSASKGTMGAAVKRIARGKAITVAQRRYLQVRLTMLQHEDQLFGQIGLNDKLKKLKHGKKQLPKHDNATLLDSVAVKLGRHDTSNNRYGIDNSLYSHRLSHGRMKRLKNSQRHYDYRQSPEYADLQLVLTTFKQQHTNVMFVIPPVNAKWSRYTGLSTSMMQQTSTKITQQLRRQGFTNIVDLSRDGGQDYFMQDTIHLGWRGWLAVDKRVQPFLENAQPLPKLHLNDAYFSKDWQRQIVK</sequence>
<name>A0A0R1LZA3_9LACO</name>
<dbReference type="RefSeq" id="WP_056946918.1">
    <property type="nucleotide sequence ID" value="NZ_AZEE01000027.1"/>
</dbReference>
<dbReference type="Proteomes" id="UP000051160">
    <property type="component" value="Unassembled WGS sequence"/>
</dbReference>
<dbReference type="GO" id="GO:0070395">
    <property type="term" value="P:lipoteichoic acid biosynthetic process"/>
    <property type="evidence" value="ECO:0007669"/>
    <property type="project" value="UniProtKB-UniRule"/>
</dbReference>
<keyword evidence="2" id="KW-1133">Transmembrane helix</keyword>
<evidence type="ECO:0000313" key="3">
    <source>
        <dbReference type="EMBL" id="KRK98548.1"/>
    </source>
</evidence>
<evidence type="ECO:0000256" key="1">
    <source>
        <dbReference type="PIRNR" id="PIRNR021438"/>
    </source>
</evidence>
<comment type="similarity">
    <text evidence="1">Belongs to the DltD family.</text>
</comment>
<evidence type="ECO:0000313" key="4">
    <source>
        <dbReference type="Proteomes" id="UP000051160"/>
    </source>
</evidence>
<organism evidence="3 4">
    <name type="scientific">Secundilactobacillus odoratitofui DSM 19909 = JCM 15043</name>
    <dbReference type="NCBI Taxonomy" id="1423776"/>
    <lineage>
        <taxon>Bacteria</taxon>
        <taxon>Bacillati</taxon>
        <taxon>Bacillota</taxon>
        <taxon>Bacilli</taxon>
        <taxon>Lactobacillales</taxon>
        <taxon>Lactobacillaceae</taxon>
        <taxon>Secundilactobacillus</taxon>
    </lineage>
</organism>
<keyword evidence="1" id="KW-1003">Cell membrane</keyword>
<dbReference type="EMBL" id="AZEE01000027">
    <property type="protein sequence ID" value="KRK98548.1"/>
    <property type="molecule type" value="Genomic_DNA"/>
</dbReference>
<keyword evidence="1 2" id="KW-0472">Membrane</keyword>
<dbReference type="PIRSF" id="PIRSF021438">
    <property type="entry name" value="DltD"/>
    <property type="match status" value="1"/>
</dbReference>
<keyword evidence="4" id="KW-1185">Reference proteome</keyword>
<protein>
    <recommendedName>
        <fullName evidence="1">Protein DltD</fullName>
    </recommendedName>
</protein>
<dbReference type="UniPathway" id="UPA00556"/>
<comment type="caution">
    <text evidence="3">The sequence shown here is derived from an EMBL/GenBank/DDBJ whole genome shotgun (WGS) entry which is preliminary data.</text>
</comment>
<dbReference type="AlphaFoldDB" id="A0A0R1LZA3"/>
<evidence type="ECO:0000256" key="2">
    <source>
        <dbReference type="SAM" id="Phobius"/>
    </source>
</evidence>
<proteinExistence type="inferred from homology"/>
<keyword evidence="2" id="KW-0812">Transmembrane</keyword>
<dbReference type="PATRIC" id="fig|1423776.4.peg.281"/>
<feature type="transmembrane region" description="Helical" evidence="2">
    <location>
        <begin position="6"/>
        <end position="26"/>
    </location>
</feature>
<dbReference type="OrthoDB" id="1700484at2"/>
<dbReference type="PANTHER" id="PTHR40039">
    <property type="entry name" value="PROTEIN DLTD"/>
    <property type="match status" value="1"/>
</dbReference>
<dbReference type="PANTHER" id="PTHR40039:SF1">
    <property type="entry name" value="PROTEIN DLTD"/>
    <property type="match status" value="1"/>
</dbReference>
<reference evidence="3 4" key="1">
    <citation type="journal article" date="2015" name="Genome Announc.">
        <title>Expanding the biotechnology potential of lactobacilli through comparative genomics of 213 strains and associated genera.</title>
        <authorList>
            <person name="Sun Z."/>
            <person name="Harris H.M."/>
            <person name="McCann A."/>
            <person name="Guo C."/>
            <person name="Argimon S."/>
            <person name="Zhang W."/>
            <person name="Yang X."/>
            <person name="Jeffery I.B."/>
            <person name="Cooney J.C."/>
            <person name="Kagawa T.F."/>
            <person name="Liu W."/>
            <person name="Song Y."/>
            <person name="Salvetti E."/>
            <person name="Wrobel A."/>
            <person name="Rasinkangas P."/>
            <person name="Parkhill J."/>
            <person name="Rea M.C."/>
            <person name="O'Sullivan O."/>
            <person name="Ritari J."/>
            <person name="Douillard F.P."/>
            <person name="Paul Ross R."/>
            <person name="Yang R."/>
            <person name="Briner A.E."/>
            <person name="Felis G.E."/>
            <person name="de Vos W.M."/>
            <person name="Barrangou R."/>
            <person name="Klaenhammer T.R."/>
            <person name="Caufield P.W."/>
            <person name="Cui Y."/>
            <person name="Zhang H."/>
            <person name="O'Toole P.W."/>
        </authorList>
    </citation>
    <scope>NUCLEOTIDE SEQUENCE [LARGE SCALE GENOMIC DNA]</scope>
    <source>
        <strain evidence="3 4">DSM 19909</strain>
    </source>
</reference>
<dbReference type="STRING" id="1423776.FD04_GL000280"/>
<gene>
    <name evidence="3" type="ORF">FD04_GL000280</name>
</gene>
<dbReference type="InterPro" id="IPR023896">
    <property type="entry name" value="LTA_DltD"/>
</dbReference>
<comment type="pathway">
    <text evidence="1">Cell wall biogenesis; lipoteichoic acid biosynthesis.</text>
</comment>